<keyword evidence="4" id="KW-0804">Transcription</keyword>
<gene>
    <name evidence="5" type="ORF">GCM10007852_30090</name>
</gene>
<sequence length="126" mass="14335">MARKKSDQLTDGEQNIMQLLWKQGEMSVKDVADALSQDKPTAYTTAQTMCKILVDKGYAEFRKDGRAFLYKAKITEHDARQGALSSLLNKFFGNSPELLAQHLMQETDIELRDLEALQQKINKVKD</sequence>
<keyword evidence="6" id="KW-1185">Reference proteome</keyword>
<protein>
    <submittedName>
        <fullName evidence="5">Penicillinase repressor</fullName>
    </submittedName>
</protein>
<evidence type="ECO:0000256" key="3">
    <source>
        <dbReference type="ARBA" id="ARBA00023125"/>
    </source>
</evidence>
<dbReference type="InterPro" id="IPR011991">
    <property type="entry name" value="ArsR-like_HTH"/>
</dbReference>
<dbReference type="AlphaFoldDB" id="A0AA37T210"/>
<reference evidence="5" key="1">
    <citation type="journal article" date="2014" name="Int. J. Syst. Evol. Microbiol.">
        <title>Complete genome sequence of Corynebacterium casei LMG S-19264T (=DSM 44701T), isolated from a smear-ripened cheese.</title>
        <authorList>
            <consortium name="US DOE Joint Genome Institute (JGI-PGF)"/>
            <person name="Walter F."/>
            <person name="Albersmeier A."/>
            <person name="Kalinowski J."/>
            <person name="Ruckert C."/>
        </authorList>
    </citation>
    <scope>NUCLEOTIDE SEQUENCE</scope>
    <source>
        <strain evidence="5">NBRC 110023</strain>
    </source>
</reference>
<keyword evidence="3" id="KW-0238">DNA-binding</keyword>
<dbReference type="EMBL" id="BSOT01000007">
    <property type="protein sequence ID" value="GLR72101.1"/>
    <property type="molecule type" value="Genomic_DNA"/>
</dbReference>
<dbReference type="Proteomes" id="UP001156601">
    <property type="component" value="Unassembled WGS sequence"/>
</dbReference>
<proteinExistence type="inferred from homology"/>
<evidence type="ECO:0000313" key="5">
    <source>
        <dbReference type="EMBL" id="GLR72101.1"/>
    </source>
</evidence>
<dbReference type="Gene3D" id="1.10.10.10">
    <property type="entry name" value="Winged helix-like DNA-binding domain superfamily/Winged helix DNA-binding domain"/>
    <property type="match status" value="1"/>
</dbReference>
<keyword evidence="2" id="KW-0805">Transcription regulation</keyword>
<reference evidence="5" key="2">
    <citation type="submission" date="2023-01" db="EMBL/GenBank/DDBJ databases">
        <title>Draft genome sequence of Agaribacter marinus strain NBRC 110023.</title>
        <authorList>
            <person name="Sun Q."/>
            <person name="Mori K."/>
        </authorList>
    </citation>
    <scope>NUCLEOTIDE SEQUENCE</scope>
    <source>
        <strain evidence="5">NBRC 110023</strain>
    </source>
</reference>
<evidence type="ECO:0000256" key="2">
    <source>
        <dbReference type="ARBA" id="ARBA00023015"/>
    </source>
</evidence>
<dbReference type="InterPro" id="IPR036390">
    <property type="entry name" value="WH_DNA-bd_sf"/>
</dbReference>
<dbReference type="SUPFAM" id="SSF46785">
    <property type="entry name" value="Winged helix' DNA-binding domain"/>
    <property type="match status" value="1"/>
</dbReference>
<dbReference type="GO" id="GO:0003677">
    <property type="term" value="F:DNA binding"/>
    <property type="evidence" value="ECO:0007669"/>
    <property type="project" value="UniProtKB-KW"/>
</dbReference>
<comment type="similarity">
    <text evidence="1">Belongs to the BlaI transcriptional regulatory family.</text>
</comment>
<dbReference type="CDD" id="cd00090">
    <property type="entry name" value="HTH_ARSR"/>
    <property type="match status" value="1"/>
</dbReference>
<evidence type="ECO:0000256" key="1">
    <source>
        <dbReference type="ARBA" id="ARBA00011046"/>
    </source>
</evidence>
<accession>A0AA37T210</accession>
<dbReference type="RefSeq" id="WP_284218462.1">
    <property type="nucleotide sequence ID" value="NZ_BSOT01000007.1"/>
</dbReference>
<dbReference type="InterPro" id="IPR036388">
    <property type="entry name" value="WH-like_DNA-bd_sf"/>
</dbReference>
<dbReference type="Gene3D" id="1.10.4040.10">
    <property type="entry name" value="Penicillinase repressor domain"/>
    <property type="match status" value="1"/>
</dbReference>
<comment type="caution">
    <text evidence="5">The sequence shown here is derived from an EMBL/GenBank/DDBJ whole genome shotgun (WGS) entry which is preliminary data.</text>
</comment>
<evidence type="ECO:0000313" key="6">
    <source>
        <dbReference type="Proteomes" id="UP001156601"/>
    </source>
</evidence>
<evidence type="ECO:0000256" key="4">
    <source>
        <dbReference type="ARBA" id="ARBA00023163"/>
    </source>
</evidence>
<dbReference type="PIRSF" id="PIRSF019455">
    <property type="entry name" value="CopR_AtkY"/>
    <property type="match status" value="1"/>
</dbReference>
<dbReference type="Pfam" id="PF03965">
    <property type="entry name" value="Penicillinase_R"/>
    <property type="match status" value="1"/>
</dbReference>
<dbReference type="InterPro" id="IPR005650">
    <property type="entry name" value="BlaI_family"/>
</dbReference>
<dbReference type="GO" id="GO:0045892">
    <property type="term" value="P:negative regulation of DNA-templated transcription"/>
    <property type="evidence" value="ECO:0007669"/>
    <property type="project" value="InterPro"/>
</dbReference>
<name>A0AA37T210_9ALTE</name>
<organism evidence="5 6">
    <name type="scientific">Agaribacter marinus</name>
    <dbReference type="NCBI Taxonomy" id="1431249"/>
    <lineage>
        <taxon>Bacteria</taxon>
        <taxon>Pseudomonadati</taxon>
        <taxon>Pseudomonadota</taxon>
        <taxon>Gammaproteobacteria</taxon>
        <taxon>Alteromonadales</taxon>
        <taxon>Alteromonadaceae</taxon>
        <taxon>Agaribacter</taxon>
    </lineage>
</organism>